<gene>
    <name evidence="1" type="ORF">RA178_06215</name>
</gene>
<dbReference type="Proteomes" id="UP001236800">
    <property type="component" value="Chromosome"/>
</dbReference>
<dbReference type="RefSeq" id="WP_306684942.1">
    <property type="nucleotide sequence ID" value="NZ_CP132914.1"/>
</dbReference>
<dbReference type="EMBL" id="CP132914">
    <property type="protein sequence ID" value="WMB74206.1"/>
    <property type="molecule type" value="Genomic_DNA"/>
</dbReference>
<name>A0AA50KH31_9GAMM</name>
<organism evidence="1">
    <name type="scientific">Shewanella oncorhynchi</name>
    <dbReference type="NCBI Taxonomy" id="2726434"/>
    <lineage>
        <taxon>Bacteria</taxon>
        <taxon>Pseudomonadati</taxon>
        <taxon>Pseudomonadota</taxon>
        <taxon>Gammaproteobacteria</taxon>
        <taxon>Alteromonadales</taxon>
        <taxon>Shewanellaceae</taxon>
        <taxon>Shewanella</taxon>
    </lineage>
</organism>
<protein>
    <submittedName>
        <fullName evidence="1">Uncharacterized protein</fullName>
    </submittedName>
</protein>
<dbReference type="AlphaFoldDB" id="A0AA50KH31"/>
<reference evidence="1" key="1">
    <citation type="submission" date="2023-08" db="EMBL/GenBank/DDBJ databases">
        <title>Complete genome sequence of Shewanella oncorhynchi Z-P2, a siderophore putrebactin-producing bacterium.</title>
        <authorList>
            <person name="Zhang Y."/>
        </authorList>
    </citation>
    <scope>NUCLEOTIDE SEQUENCE</scope>
    <source>
        <strain evidence="1">Z-P2</strain>
    </source>
</reference>
<dbReference type="KEGG" id="sog:RA178_06215"/>
<accession>A0AA50KH31</accession>
<dbReference type="GeneID" id="301338761"/>
<sequence>MEQQETKVYKGQPYVTIKLKGEAMENLIAKAEAEGQTITKYLVELLTQD</sequence>
<evidence type="ECO:0000313" key="1">
    <source>
        <dbReference type="EMBL" id="WMB74206.1"/>
    </source>
</evidence>
<proteinExistence type="predicted"/>